<evidence type="ECO:0000313" key="4">
    <source>
        <dbReference type="EMBL" id="XCN17498.1"/>
    </source>
</evidence>
<dbReference type="SMART" id="SM00331">
    <property type="entry name" value="PP2C_SIG"/>
    <property type="match status" value="1"/>
</dbReference>
<proteinExistence type="predicted"/>
<dbReference type="SUPFAM" id="SSF55781">
    <property type="entry name" value="GAF domain-like"/>
    <property type="match status" value="1"/>
</dbReference>
<dbReference type="EMBL" id="CP136798">
    <property type="protein sequence ID" value="XCN17498.1"/>
    <property type="molecule type" value="Genomic_DNA"/>
</dbReference>
<dbReference type="FunFam" id="3.30.565.10:FF:000028">
    <property type="entry name" value="PAS sensor protein"/>
    <property type="match status" value="1"/>
</dbReference>
<dbReference type="RefSeq" id="WP_354598251.1">
    <property type="nucleotide sequence ID" value="NZ_CP136798.1"/>
</dbReference>
<dbReference type="CDD" id="cd16936">
    <property type="entry name" value="HATPase_RsbW-like"/>
    <property type="match status" value="1"/>
</dbReference>
<sequence>MSAANTAESADFRGPLDITRAATAVLDAESTVIGWSPAAAELLGYGPAEALGRPLSAFLSVHPVGGAPPVGIEAVAETDASGAPGTTGVPGTTATGIGPPSLVGNEIHVAHARDGRELLVATAMCPLPGGAADRGPGTPDRILVAAEVGELRHWESRLALLQGLATQSPVGLAIYDTDLRLTWCNTAYEREIGQPLAAFRGMRADELYGDGSFVTPGYPQTLDGVMHQVLDTGEPVLDLNFRAQQPSDPGRDHLWSCAYYRLEDAHGHVFGVCEDAFDITDRYRVQERLTLLVEAGRRIGTVLDVATTAEEIAEVAVPDFAATVRVDVTRAAVTGETAAVGSPADMALLRVADRSEPGTATPDPALPDPDPGPGVRGTGPLDSEGAESGPPDSEGAESGPPDCEGAESGPPGESGAASPGDDDRHPYPPVAYPPGSPQHRSLSSGGLVLDEGTLVVPLRAGGGILGLVTFDRGVGADTSGRPPAPDRATTFDNGEVALADELAARAAVCIDNARRYTRERTASLALQRQLLPHHLPPQSAVRTAYRYLPADDVTGVGGDWFDVIPLSGTRVGLVVGDVVGHGLQAAATMGRLRTSVRAFAQLDMPPDELLTRLDDLVGQPAEEPPGANGGAVETYDVTTGATCLYAVYDPVSRRCVMARAGHLPPAIVDPDGGVSFPDLPAGPPLGLGGLPFESMEFELPVGSLLALFTDGLVEARDHDIAHGLDTLGRVLGDRSASLEELCDRAVSELVPGGTSADDTALLLVRTRELDAERVAHWELNAEAVSVGRARELATGQLEAWGLEELVFATQLVVSELVTNAVRYAGGPLGLRLIRDRTLVCEVADTGHTSPHLRHSAEDDEGGRGLFIVAQLVQRWGTRYTPTGKTIWTEQALPPADGD</sequence>
<dbReference type="FunFam" id="3.60.40.10:FF:000031">
    <property type="entry name" value="PAS sensor protein"/>
    <property type="match status" value="1"/>
</dbReference>
<protein>
    <submittedName>
        <fullName evidence="4">SpoIIE family protein phosphatase</fullName>
    </submittedName>
</protein>
<evidence type="ECO:0000256" key="1">
    <source>
        <dbReference type="ARBA" id="ARBA00022801"/>
    </source>
</evidence>
<dbReference type="InterPro" id="IPR001932">
    <property type="entry name" value="PPM-type_phosphatase-like_dom"/>
</dbReference>
<keyword evidence="1" id="KW-0378">Hydrolase</keyword>
<dbReference type="InterPro" id="IPR003594">
    <property type="entry name" value="HATPase_dom"/>
</dbReference>
<dbReference type="InterPro" id="IPR036457">
    <property type="entry name" value="PPM-type-like_dom_sf"/>
</dbReference>
<reference evidence="4" key="1">
    <citation type="submission" date="2023-10" db="EMBL/GenBank/DDBJ databases">
        <title>Complete genome sequence of Streptomyces sp. JL1001.</title>
        <authorList>
            <person name="Jiang L."/>
        </authorList>
    </citation>
    <scope>NUCLEOTIDE SEQUENCE</scope>
    <source>
        <strain evidence="4">JL1001</strain>
    </source>
</reference>
<feature type="compositionally biased region" description="Pro residues" evidence="2">
    <location>
        <begin position="427"/>
        <end position="436"/>
    </location>
</feature>
<dbReference type="InterPro" id="IPR013656">
    <property type="entry name" value="PAS_4"/>
</dbReference>
<dbReference type="Pfam" id="PF07228">
    <property type="entry name" value="SpoIIE"/>
    <property type="match status" value="1"/>
</dbReference>
<dbReference type="InterPro" id="IPR000014">
    <property type="entry name" value="PAS"/>
</dbReference>
<dbReference type="Gene3D" id="3.30.450.20">
    <property type="entry name" value="PAS domain"/>
    <property type="match status" value="2"/>
</dbReference>
<dbReference type="Pfam" id="PF13581">
    <property type="entry name" value="HATPase_c_2"/>
    <property type="match status" value="1"/>
</dbReference>
<accession>A0AAU8KPF2</accession>
<dbReference type="InterPro" id="IPR052016">
    <property type="entry name" value="Bact_Sigma-Reg"/>
</dbReference>
<dbReference type="PROSITE" id="PS50112">
    <property type="entry name" value="PAS"/>
    <property type="match status" value="1"/>
</dbReference>
<dbReference type="AlphaFoldDB" id="A0AAU8KPF2"/>
<dbReference type="GO" id="GO:0016791">
    <property type="term" value="F:phosphatase activity"/>
    <property type="evidence" value="ECO:0007669"/>
    <property type="project" value="TreeGrafter"/>
</dbReference>
<dbReference type="PANTHER" id="PTHR43156:SF2">
    <property type="entry name" value="STAGE II SPORULATION PROTEIN E"/>
    <property type="match status" value="1"/>
</dbReference>
<dbReference type="SUPFAM" id="SSF55785">
    <property type="entry name" value="PYP-like sensor domain (PAS domain)"/>
    <property type="match status" value="2"/>
</dbReference>
<gene>
    <name evidence="4" type="ORF">R1Y80_29400</name>
</gene>
<dbReference type="Gene3D" id="3.60.40.10">
    <property type="entry name" value="PPM-type phosphatase domain"/>
    <property type="match status" value="1"/>
</dbReference>
<evidence type="ECO:0000256" key="2">
    <source>
        <dbReference type="SAM" id="MobiDB-lite"/>
    </source>
</evidence>
<dbReference type="Gene3D" id="3.30.565.10">
    <property type="entry name" value="Histidine kinase-like ATPase, C-terminal domain"/>
    <property type="match status" value="1"/>
</dbReference>
<dbReference type="CDD" id="cd00130">
    <property type="entry name" value="PAS"/>
    <property type="match status" value="1"/>
</dbReference>
<name>A0AAU8KPF2_9ACTN</name>
<dbReference type="SMART" id="SM00091">
    <property type="entry name" value="PAS"/>
    <property type="match status" value="2"/>
</dbReference>
<organism evidence="4">
    <name type="scientific">Streptomyces sp. JL1001</name>
    <dbReference type="NCBI Taxonomy" id="3078227"/>
    <lineage>
        <taxon>Bacteria</taxon>
        <taxon>Bacillati</taxon>
        <taxon>Actinomycetota</taxon>
        <taxon>Actinomycetes</taxon>
        <taxon>Kitasatosporales</taxon>
        <taxon>Streptomycetaceae</taxon>
        <taxon>Streptomyces</taxon>
    </lineage>
</organism>
<dbReference type="SUPFAM" id="SSF81606">
    <property type="entry name" value="PP2C-like"/>
    <property type="match status" value="1"/>
</dbReference>
<dbReference type="PANTHER" id="PTHR43156">
    <property type="entry name" value="STAGE II SPORULATION PROTEIN E-RELATED"/>
    <property type="match status" value="1"/>
</dbReference>
<dbReference type="InterPro" id="IPR036890">
    <property type="entry name" value="HATPase_C_sf"/>
</dbReference>
<dbReference type="SUPFAM" id="SSF55874">
    <property type="entry name" value="ATPase domain of HSP90 chaperone/DNA topoisomerase II/histidine kinase"/>
    <property type="match status" value="1"/>
</dbReference>
<feature type="domain" description="PAS" evidence="3">
    <location>
        <begin position="8"/>
        <end position="63"/>
    </location>
</feature>
<dbReference type="InterPro" id="IPR029016">
    <property type="entry name" value="GAF-like_dom_sf"/>
</dbReference>
<feature type="region of interest" description="Disordered" evidence="2">
    <location>
        <begin position="355"/>
        <end position="445"/>
    </location>
</feature>
<dbReference type="Gene3D" id="3.30.450.40">
    <property type="match status" value="1"/>
</dbReference>
<dbReference type="InterPro" id="IPR035965">
    <property type="entry name" value="PAS-like_dom_sf"/>
</dbReference>
<dbReference type="Pfam" id="PF08448">
    <property type="entry name" value="PAS_4"/>
    <property type="match status" value="1"/>
</dbReference>
<feature type="compositionally biased region" description="Low complexity" evidence="2">
    <location>
        <begin position="406"/>
        <end position="419"/>
    </location>
</feature>
<evidence type="ECO:0000259" key="3">
    <source>
        <dbReference type="PROSITE" id="PS50112"/>
    </source>
</evidence>